<evidence type="ECO:0000259" key="5">
    <source>
        <dbReference type="Pfam" id="PF25917"/>
    </source>
</evidence>
<dbReference type="InterPro" id="IPR058626">
    <property type="entry name" value="MdtA-like_b-barrel"/>
</dbReference>
<feature type="domain" description="Multidrug resistance protein MdtA-like barrel-sandwich hybrid" evidence="5">
    <location>
        <begin position="65"/>
        <end position="205"/>
    </location>
</feature>
<gene>
    <name evidence="8" type="ORF">J1786_01490</name>
</gene>
<evidence type="ECO:0000256" key="1">
    <source>
        <dbReference type="ARBA" id="ARBA00004519"/>
    </source>
</evidence>
<dbReference type="Pfam" id="PF25876">
    <property type="entry name" value="HH_MFP_RND"/>
    <property type="match status" value="1"/>
</dbReference>
<reference evidence="8 9" key="1">
    <citation type="submission" date="2021-03" db="EMBL/GenBank/DDBJ databases">
        <title>Five novel Rahnella species.</title>
        <authorList>
            <person name="Brady C."/>
            <person name="Asselin J."/>
            <person name="Beer S."/>
            <person name="Bruberg M.B."/>
            <person name="Crampton B."/>
            <person name="Venter S."/>
            <person name="Arnold D."/>
            <person name="Denman S."/>
        </authorList>
    </citation>
    <scope>NUCLEOTIDE SEQUENCE [LARGE SCALE GENOMIC DNA]</scope>
    <source>
        <strain evidence="8 9">L72c</strain>
    </source>
</reference>
<dbReference type="PROSITE" id="PS51257">
    <property type="entry name" value="PROKAR_LIPOPROTEIN"/>
    <property type="match status" value="1"/>
</dbReference>
<feature type="domain" description="Multidrug resistance protein MdtA-like beta-barrel" evidence="6">
    <location>
        <begin position="210"/>
        <end position="294"/>
    </location>
</feature>
<dbReference type="InterPro" id="IPR006143">
    <property type="entry name" value="RND_pump_MFP"/>
</dbReference>
<evidence type="ECO:0000313" key="9">
    <source>
        <dbReference type="Proteomes" id="UP000699865"/>
    </source>
</evidence>
<comment type="similarity">
    <text evidence="2">Belongs to the membrane fusion protein (MFP) (TC 8.A.1) family.</text>
</comment>
<dbReference type="NCBIfam" id="TIGR01730">
    <property type="entry name" value="RND_mfp"/>
    <property type="match status" value="1"/>
</dbReference>
<feature type="compositionally biased region" description="Basic and acidic residues" evidence="3">
    <location>
        <begin position="368"/>
        <end position="378"/>
    </location>
</feature>
<dbReference type="Pfam" id="PF25967">
    <property type="entry name" value="RND-MFP_C"/>
    <property type="match status" value="1"/>
</dbReference>
<dbReference type="InterPro" id="IPR058625">
    <property type="entry name" value="MdtA-like_BSH"/>
</dbReference>
<dbReference type="InterPro" id="IPR058624">
    <property type="entry name" value="MdtA-like_HH"/>
</dbReference>
<evidence type="ECO:0000259" key="7">
    <source>
        <dbReference type="Pfam" id="PF25967"/>
    </source>
</evidence>
<feature type="region of interest" description="Disordered" evidence="3">
    <location>
        <begin position="368"/>
        <end position="391"/>
    </location>
</feature>
<dbReference type="PANTHER" id="PTHR30158:SF3">
    <property type="entry name" value="MULTIDRUG EFFLUX PUMP SUBUNIT ACRA-RELATED"/>
    <property type="match status" value="1"/>
</dbReference>
<evidence type="ECO:0000313" key="8">
    <source>
        <dbReference type="EMBL" id="MBU9833520.1"/>
    </source>
</evidence>
<dbReference type="Proteomes" id="UP000699865">
    <property type="component" value="Unassembled WGS sequence"/>
</dbReference>
<evidence type="ECO:0000256" key="2">
    <source>
        <dbReference type="ARBA" id="ARBA00009477"/>
    </source>
</evidence>
<evidence type="ECO:0000256" key="3">
    <source>
        <dbReference type="SAM" id="MobiDB-lite"/>
    </source>
</evidence>
<accession>A0ABS6KWV2</accession>
<evidence type="ECO:0000259" key="4">
    <source>
        <dbReference type="Pfam" id="PF25876"/>
    </source>
</evidence>
<feature type="domain" description="Multidrug resistance protein MdtA-like C-terminal permuted SH3" evidence="7">
    <location>
        <begin position="301"/>
        <end position="360"/>
    </location>
</feature>
<dbReference type="InterPro" id="IPR058627">
    <property type="entry name" value="MdtA-like_C"/>
</dbReference>
<dbReference type="Pfam" id="PF25944">
    <property type="entry name" value="Beta-barrel_RND"/>
    <property type="match status" value="1"/>
</dbReference>
<dbReference type="EMBL" id="JAFMOU010000053">
    <property type="protein sequence ID" value="MBU9833520.1"/>
    <property type="molecule type" value="Genomic_DNA"/>
</dbReference>
<proteinExistence type="inferred from homology"/>
<organism evidence="8 9">
    <name type="scientific">Rahnella perminowiae</name>
    <dbReference type="NCBI Taxonomy" id="2816244"/>
    <lineage>
        <taxon>Bacteria</taxon>
        <taxon>Pseudomonadati</taxon>
        <taxon>Pseudomonadota</taxon>
        <taxon>Gammaproteobacteria</taxon>
        <taxon>Enterobacterales</taxon>
        <taxon>Yersiniaceae</taxon>
        <taxon>Rahnella</taxon>
    </lineage>
</organism>
<keyword evidence="9" id="KW-1185">Reference proteome</keyword>
<sequence length="391" mass="42416">MFNIRLFRCMPVIFITITVIGCDQHPKFSPMGENITQDVGIKVIHLQPVILESELTGRVTSAMTSDVRPQVNGIIKQRLFTEGSDVKAGQVLYQIDPATYQASYDQAMAQLKSAQATVVSSKIKAERYADLVKEKGVSKQDADDAQATYQENVASVAQYKAALESASINLEYTKVRAPISGRIGISSVTPGALITASQTDALATIRQLDPIYVDITQSSTELLKLRQLRKELQLNGGVPATLKLEDGTAYPETGKLELTEVSVDESTGSVTLRALFQNPDNTLLPGMYVHAVVTNGIDPHAILAPQQGISRDVKGGATALVVDKDNKVELRNVIAQQVIGTNWLISKGLNEGDRLIVEGTSKVKVGDSVKAEDVDDHNSQLTQDTEQEVKK</sequence>
<comment type="subcellular location">
    <subcellularLocation>
        <location evidence="1">Cell inner membrane</location>
        <topology evidence="1">Lipid-anchor</topology>
    </subcellularLocation>
</comment>
<feature type="domain" description="Multidrug resistance protein MdtA-like alpha-helical hairpin" evidence="4">
    <location>
        <begin position="104"/>
        <end position="173"/>
    </location>
</feature>
<name>A0ABS6KWV2_9GAMM</name>
<protein>
    <submittedName>
        <fullName evidence="8">Efflux RND transporter periplasmic adaptor subunit</fullName>
    </submittedName>
</protein>
<evidence type="ECO:0000259" key="6">
    <source>
        <dbReference type="Pfam" id="PF25944"/>
    </source>
</evidence>
<dbReference type="Pfam" id="PF25917">
    <property type="entry name" value="BSH_RND"/>
    <property type="match status" value="1"/>
</dbReference>
<dbReference type="PANTHER" id="PTHR30158">
    <property type="entry name" value="ACRA/E-RELATED COMPONENT OF DRUG EFFLUX TRANSPORTER"/>
    <property type="match status" value="1"/>
</dbReference>
<comment type="caution">
    <text evidence="8">The sequence shown here is derived from an EMBL/GenBank/DDBJ whole genome shotgun (WGS) entry which is preliminary data.</text>
</comment>